<name>A4BI88_9GAMM</name>
<dbReference type="SUPFAM" id="SSF48695">
    <property type="entry name" value="Multiheme cytochromes"/>
    <property type="match status" value="1"/>
</dbReference>
<dbReference type="EMBL" id="AAOE01000025">
    <property type="protein sequence ID" value="EAR08095.1"/>
    <property type="molecule type" value="Genomic_DNA"/>
</dbReference>
<dbReference type="PIRSF" id="PIRSF039014">
    <property type="entry name" value="OTR_cyc"/>
    <property type="match status" value="1"/>
</dbReference>
<feature type="transmembrane region" description="Helical" evidence="2">
    <location>
        <begin position="513"/>
        <end position="535"/>
    </location>
</feature>
<keyword evidence="1" id="KW-0732">Signal</keyword>
<evidence type="ECO:0000313" key="3">
    <source>
        <dbReference type="EMBL" id="EAR08095.1"/>
    </source>
</evidence>
<dbReference type="PANTHER" id="PTHR35038">
    <property type="entry name" value="DISSIMILATORY SULFITE REDUCTASE SIRA"/>
    <property type="match status" value="1"/>
</dbReference>
<sequence length="542" mass="59535">MMSVDLMSKLLPGNGKQLFACFVFSVFAGGVWASNMTADHSQFEALQQPFTDVEDINVACVSCHNQAEEQLHDTVHWQWTFPLEGEAEDGDEQLGKLHVLNGYHPNVVSNASDCGSCHIGYGLSSRVSDVIQEAAVDCLMCHDTSGEYFYNKFHQDGAECTMCHDDAGEANKDRVKDEGERFTLGLTEIAQSVGATSVASCGSCHFYDGGADGAKHGDLDSALIGAEFEMDVHMSPDGANLSCSDCHQSDNHKLAGSRYESLSPIDTQGVSALEGSRATCVSCHGDRPMHDEKLNDHTDVVACQACHIPAYARNGISTKTSWDWSTAEKRDRRRRPIASYDEDGNVIFASGKGDMTYGDDLTPMYQWHDGKLDYATVGETIDPAQLTPLNPSQAVRDGEAKIFPFHQFTSRLPYDVETNQLLPINLVGRSRDALWNGYDWEKALKAGARAADVEFSGEYDFADVQTIRALNHTVAPKEQALQCVDCHSENGLMAAVPNVYVPGSGQHSWLDRFGGLAMLAAFFGVLMHGALRWFFNRRRRQS</sequence>
<reference evidence="3 4" key="1">
    <citation type="submission" date="2006-02" db="EMBL/GenBank/DDBJ databases">
        <authorList>
            <person name="Pinhassi J."/>
            <person name="Pedros-Alio C."/>
            <person name="Ferriera S."/>
            <person name="Johnson J."/>
            <person name="Kravitz S."/>
            <person name="Halpern A."/>
            <person name="Remington K."/>
            <person name="Beeson K."/>
            <person name="Tran B."/>
            <person name="Rogers Y.-H."/>
            <person name="Friedman R."/>
            <person name="Venter J.C."/>
        </authorList>
    </citation>
    <scope>NUCLEOTIDE SEQUENCE [LARGE SCALE GENOMIC DNA]</scope>
    <source>
        <strain evidence="3 4">MED297</strain>
    </source>
</reference>
<keyword evidence="2" id="KW-0472">Membrane</keyword>
<keyword evidence="2" id="KW-1133">Transmembrane helix</keyword>
<evidence type="ECO:0000256" key="2">
    <source>
        <dbReference type="SAM" id="Phobius"/>
    </source>
</evidence>
<dbReference type="PANTHER" id="PTHR35038:SF5">
    <property type="entry name" value="CYTOCHROME C-TYPE PROTEIN NRFB"/>
    <property type="match status" value="1"/>
</dbReference>
<gene>
    <name evidence="3" type="ORF">MED297_00365</name>
</gene>
<keyword evidence="2" id="KW-0812">Transmembrane</keyword>
<dbReference type="HOGENOM" id="CLU_033148_0_0_6"/>
<dbReference type="InterPro" id="IPR036280">
    <property type="entry name" value="Multihaem_cyt_sf"/>
</dbReference>
<evidence type="ECO:0000256" key="1">
    <source>
        <dbReference type="ARBA" id="ARBA00022729"/>
    </source>
</evidence>
<comment type="caution">
    <text evidence="3">The sequence shown here is derived from an EMBL/GenBank/DDBJ whole genome shotgun (WGS) entry which is preliminary data.</text>
</comment>
<organism evidence="3 4">
    <name type="scientific">Reinekea blandensis MED297</name>
    <dbReference type="NCBI Taxonomy" id="314283"/>
    <lineage>
        <taxon>Bacteria</taxon>
        <taxon>Pseudomonadati</taxon>
        <taxon>Pseudomonadota</taxon>
        <taxon>Gammaproteobacteria</taxon>
        <taxon>Oceanospirillales</taxon>
        <taxon>Saccharospirillaceae</taxon>
        <taxon>Reinekea</taxon>
    </lineage>
</organism>
<dbReference type="GO" id="GO:0016491">
    <property type="term" value="F:oxidoreductase activity"/>
    <property type="evidence" value="ECO:0007669"/>
    <property type="project" value="TreeGrafter"/>
</dbReference>
<evidence type="ECO:0000313" key="4">
    <source>
        <dbReference type="Proteomes" id="UP000005953"/>
    </source>
</evidence>
<protein>
    <submittedName>
        <fullName evidence="3">Cytochrome c family protein</fullName>
    </submittedName>
</protein>
<dbReference type="Pfam" id="PF11783">
    <property type="entry name" value="Cytochrome_cB"/>
    <property type="match status" value="1"/>
</dbReference>
<dbReference type="Proteomes" id="UP000005953">
    <property type="component" value="Unassembled WGS sequence"/>
</dbReference>
<dbReference type="AlphaFoldDB" id="A4BI88"/>
<keyword evidence="4" id="KW-1185">Reference proteome</keyword>
<dbReference type="STRING" id="314283.MED297_00365"/>
<dbReference type="Gene3D" id="3.90.10.10">
    <property type="entry name" value="Cytochrome C3"/>
    <property type="match status" value="2"/>
</dbReference>
<proteinExistence type="predicted"/>
<dbReference type="NCBIfam" id="TIGR04315">
    <property type="entry name" value="octaheme_Shew"/>
    <property type="match status" value="1"/>
</dbReference>
<dbReference type="InterPro" id="IPR051829">
    <property type="entry name" value="Multiheme_Cytochr_ET"/>
</dbReference>
<dbReference type="InterPro" id="IPR024673">
    <property type="entry name" value="Octahem_Cyt_c"/>
</dbReference>
<accession>A4BI88</accession>